<sequence>MSAIDHYINTIMEQGAAEAGEDGSAAIEAHHLLLAIAAHEGTAPHRLLTGAGLGRREIRDALDREFEHSLAAVGVSPSSFPLPAPAPDPGRRPKPGASAGLALERALTACGGKKRDLRPAHLLLGVLTAGIGTVPRALALAGADRAALIARTQESLAGGDW</sequence>
<organism evidence="2 3">
    <name type="scientific">Bailinhaonella thermotolerans</name>
    <dbReference type="NCBI Taxonomy" id="1070861"/>
    <lineage>
        <taxon>Bacteria</taxon>
        <taxon>Bacillati</taxon>
        <taxon>Actinomycetota</taxon>
        <taxon>Actinomycetes</taxon>
        <taxon>Streptosporangiales</taxon>
        <taxon>Streptosporangiaceae</taxon>
        <taxon>Bailinhaonella</taxon>
    </lineage>
</organism>
<keyword evidence="3" id="KW-1185">Reference proteome</keyword>
<dbReference type="Gene3D" id="1.10.1780.10">
    <property type="entry name" value="Clp, N-terminal domain"/>
    <property type="match status" value="1"/>
</dbReference>
<gene>
    <name evidence="2" type="ORF">D5H75_04330</name>
</gene>
<dbReference type="RefSeq" id="WP_119924968.1">
    <property type="nucleotide sequence ID" value="NZ_QZEY01000001.1"/>
</dbReference>
<dbReference type="Proteomes" id="UP000265768">
    <property type="component" value="Unassembled WGS sequence"/>
</dbReference>
<keyword evidence="2" id="KW-0378">Hydrolase</keyword>
<protein>
    <submittedName>
        <fullName evidence="2">Clp protease</fullName>
    </submittedName>
</protein>
<accession>A0A3A4BKV7</accession>
<comment type="caution">
    <text evidence="2">The sequence shown here is derived from an EMBL/GenBank/DDBJ whole genome shotgun (WGS) entry which is preliminary data.</text>
</comment>
<proteinExistence type="predicted"/>
<evidence type="ECO:0000313" key="2">
    <source>
        <dbReference type="EMBL" id="RJL35994.1"/>
    </source>
</evidence>
<evidence type="ECO:0000313" key="3">
    <source>
        <dbReference type="Proteomes" id="UP000265768"/>
    </source>
</evidence>
<dbReference type="SUPFAM" id="SSF81923">
    <property type="entry name" value="Double Clp-N motif"/>
    <property type="match status" value="1"/>
</dbReference>
<dbReference type="AlphaFoldDB" id="A0A3A4BKV7"/>
<dbReference type="InterPro" id="IPR036628">
    <property type="entry name" value="Clp_N_dom_sf"/>
</dbReference>
<dbReference type="OrthoDB" id="3532497at2"/>
<evidence type="ECO:0000256" key="1">
    <source>
        <dbReference type="SAM" id="MobiDB-lite"/>
    </source>
</evidence>
<dbReference type="GO" id="GO:0008233">
    <property type="term" value="F:peptidase activity"/>
    <property type="evidence" value="ECO:0007669"/>
    <property type="project" value="UniProtKB-KW"/>
</dbReference>
<reference evidence="2 3" key="1">
    <citation type="submission" date="2018-09" db="EMBL/GenBank/DDBJ databases">
        <title>YIM 75507 draft genome.</title>
        <authorList>
            <person name="Tang S."/>
            <person name="Feng Y."/>
        </authorList>
    </citation>
    <scope>NUCLEOTIDE SEQUENCE [LARGE SCALE GENOMIC DNA]</scope>
    <source>
        <strain evidence="2 3">YIM 75507</strain>
    </source>
</reference>
<name>A0A3A4BKV7_9ACTN</name>
<feature type="region of interest" description="Disordered" evidence="1">
    <location>
        <begin position="77"/>
        <end position="97"/>
    </location>
</feature>
<keyword evidence="2" id="KW-0645">Protease</keyword>
<dbReference type="GO" id="GO:0006508">
    <property type="term" value="P:proteolysis"/>
    <property type="evidence" value="ECO:0007669"/>
    <property type="project" value="UniProtKB-KW"/>
</dbReference>
<dbReference type="EMBL" id="QZEY01000001">
    <property type="protein sequence ID" value="RJL35994.1"/>
    <property type="molecule type" value="Genomic_DNA"/>
</dbReference>